<evidence type="ECO:0000313" key="3">
    <source>
        <dbReference type="Proteomes" id="UP000784128"/>
    </source>
</evidence>
<dbReference type="RefSeq" id="WP_214299191.1">
    <property type="nucleotide sequence ID" value="NZ_JAHDYS010000009.1"/>
</dbReference>
<reference evidence="2 3" key="1">
    <citation type="submission" date="2021-05" db="EMBL/GenBank/DDBJ databases">
        <title>The draft genome of Geobacter chapellei DSM 13688.</title>
        <authorList>
            <person name="Xu Z."/>
            <person name="Masuda Y."/>
            <person name="Itoh H."/>
            <person name="Senoo K."/>
        </authorList>
    </citation>
    <scope>NUCLEOTIDE SEQUENCE [LARGE SCALE GENOMIC DNA]</scope>
    <source>
        <strain evidence="2 3">DSM 13688</strain>
    </source>
</reference>
<sequence>MKLSLVSLFILCLLAVGCSSDKKATELLDTARFEEKQNNREHATKLYEEIINKYPSSSAAATAKARLSELKH</sequence>
<proteinExistence type="predicted"/>
<gene>
    <name evidence="2" type="ORF">KJB30_11230</name>
</gene>
<feature type="chain" id="PRO_5047251914" description="Outer membrane lipoprotein BamD-like domain-containing protein" evidence="1">
    <location>
        <begin position="25"/>
        <end position="72"/>
    </location>
</feature>
<protein>
    <recommendedName>
        <fullName evidence="4">Outer membrane lipoprotein BamD-like domain-containing protein</fullName>
    </recommendedName>
</protein>
<dbReference type="EMBL" id="JAHDYS010000009">
    <property type="protein sequence ID" value="MBT1072361.1"/>
    <property type="molecule type" value="Genomic_DNA"/>
</dbReference>
<evidence type="ECO:0000313" key="2">
    <source>
        <dbReference type="EMBL" id="MBT1072361.1"/>
    </source>
</evidence>
<dbReference type="Gene3D" id="1.25.40.10">
    <property type="entry name" value="Tetratricopeptide repeat domain"/>
    <property type="match status" value="1"/>
</dbReference>
<dbReference type="PROSITE" id="PS51257">
    <property type="entry name" value="PROKAR_LIPOPROTEIN"/>
    <property type="match status" value="1"/>
</dbReference>
<organism evidence="2 3">
    <name type="scientific">Pelotalea chapellei</name>
    <dbReference type="NCBI Taxonomy" id="44671"/>
    <lineage>
        <taxon>Bacteria</taxon>
        <taxon>Pseudomonadati</taxon>
        <taxon>Thermodesulfobacteriota</taxon>
        <taxon>Desulfuromonadia</taxon>
        <taxon>Geobacterales</taxon>
        <taxon>Geobacteraceae</taxon>
        <taxon>Pelotalea</taxon>
    </lineage>
</organism>
<evidence type="ECO:0008006" key="4">
    <source>
        <dbReference type="Google" id="ProtNLM"/>
    </source>
</evidence>
<name>A0ABS5U9R1_9BACT</name>
<accession>A0ABS5U9R1</accession>
<keyword evidence="3" id="KW-1185">Reference proteome</keyword>
<dbReference type="Proteomes" id="UP000784128">
    <property type="component" value="Unassembled WGS sequence"/>
</dbReference>
<comment type="caution">
    <text evidence="2">The sequence shown here is derived from an EMBL/GenBank/DDBJ whole genome shotgun (WGS) entry which is preliminary data.</text>
</comment>
<dbReference type="InterPro" id="IPR011990">
    <property type="entry name" value="TPR-like_helical_dom_sf"/>
</dbReference>
<feature type="signal peptide" evidence="1">
    <location>
        <begin position="1"/>
        <end position="24"/>
    </location>
</feature>
<evidence type="ECO:0000256" key="1">
    <source>
        <dbReference type="SAM" id="SignalP"/>
    </source>
</evidence>
<keyword evidence="1" id="KW-0732">Signal</keyword>